<evidence type="ECO:0000256" key="2">
    <source>
        <dbReference type="ARBA" id="ARBA00012900"/>
    </source>
</evidence>
<dbReference type="GO" id="GO:0051864">
    <property type="term" value="F:histone H3K36 demethylase activity"/>
    <property type="evidence" value="ECO:0007669"/>
    <property type="project" value="TreeGrafter"/>
</dbReference>
<dbReference type="Gene3D" id="2.60.120.650">
    <property type="entry name" value="Cupin"/>
    <property type="match status" value="2"/>
</dbReference>
<dbReference type="Gene3D" id="2.30.30.140">
    <property type="match status" value="1"/>
</dbReference>
<feature type="region of interest" description="Disordered" evidence="7">
    <location>
        <begin position="172"/>
        <end position="208"/>
    </location>
</feature>
<dbReference type="Pfam" id="PF02375">
    <property type="entry name" value="JmjN"/>
    <property type="match status" value="1"/>
</dbReference>
<dbReference type="Pfam" id="PF13832">
    <property type="entry name" value="zf-HC5HC2H_2"/>
    <property type="match status" value="1"/>
</dbReference>
<dbReference type="Pfam" id="PF02373">
    <property type="entry name" value="JmjC"/>
    <property type="match status" value="1"/>
</dbReference>
<keyword evidence="3" id="KW-0479">Metal-binding</keyword>
<accession>A0A8H7PTC3</accession>
<feature type="domain" description="JmjN" evidence="8">
    <location>
        <begin position="21"/>
        <end position="62"/>
    </location>
</feature>
<dbReference type="PROSITE" id="PS51805">
    <property type="entry name" value="EPHD"/>
    <property type="match status" value="1"/>
</dbReference>
<dbReference type="GO" id="GO:0010468">
    <property type="term" value="P:regulation of gene expression"/>
    <property type="evidence" value="ECO:0007669"/>
    <property type="project" value="TreeGrafter"/>
</dbReference>
<evidence type="ECO:0000256" key="3">
    <source>
        <dbReference type="ARBA" id="ARBA00022723"/>
    </source>
</evidence>
<reference evidence="11" key="1">
    <citation type="submission" date="2020-12" db="EMBL/GenBank/DDBJ databases">
        <title>Metabolic potential, ecology and presence of endohyphal bacteria is reflected in genomic diversity of Mucoromycotina.</title>
        <authorList>
            <person name="Muszewska A."/>
            <person name="Okrasinska A."/>
            <person name="Steczkiewicz K."/>
            <person name="Drgas O."/>
            <person name="Orlowska M."/>
            <person name="Perlinska-Lenart U."/>
            <person name="Aleksandrzak-Piekarczyk T."/>
            <person name="Szatraj K."/>
            <person name="Zielenkiewicz U."/>
            <person name="Pilsyk S."/>
            <person name="Malc E."/>
            <person name="Mieczkowski P."/>
            <person name="Kruszewska J.S."/>
            <person name="Biernat P."/>
            <person name="Pawlowska J."/>
        </authorList>
    </citation>
    <scope>NUCLEOTIDE SEQUENCE</scope>
    <source>
        <strain evidence="11">WA0000067209</strain>
    </source>
</reference>
<dbReference type="InterPro" id="IPR003349">
    <property type="entry name" value="JmjN"/>
</dbReference>
<organism evidence="11 12">
    <name type="scientific">Mortierella isabellina</name>
    <name type="common">Filamentous fungus</name>
    <name type="synonym">Umbelopsis isabellina</name>
    <dbReference type="NCBI Taxonomy" id="91625"/>
    <lineage>
        <taxon>Eukaryota</taxon>
        <taxon>Fungi</taxon>
        <taxon>Fungi incertae sedis</taxon>
        <taxon>Mucoromycota</taxon>
        <taxon>Mucoromycotina</taxon>
        <taxon>Umbelopsidomycetes</taxon>
        <taxon>Umbelopsidales</taxon>
        <taxon>Umbelopsidaceae</taxon>
        <taxon>Umbelopsis</taxon>
    </lineage>
</organism>
<comment type="similarity">
    <text evidence="1">Belongs to the JHDM3 histone demethylase family.</text>
</comment>
<dbReference type="SMART" id="SM00545">
    <property type="entry name" value="JmjN"/>
    <property type="match status" value="1"/>
</dbReference>
<evidence type="ECO:0000259" key="8">
    <source>
        <dbReference type="PROSITE" id="PS51183"/>
    </source>
</evidence>
<dbReference type="InterPro" id="IPR034732">
    <property type="entry name" value="EPHD"/>
</dbReference>
<dbReference type="PANTHER" id="PTHR10694:SF7">
    <property type="entry name" value="[HISTONE H3]-TRIMETHYL-L-LYSINE(9) DEMETHYLASE"/>
    <property type="match status" value="1"/>
</dbReference>
<proteinExistence type="inferred from homology"/>
<dbReference type="EC" id="1.14.11.66" evidence="2"/>
<evidence type="ECO:0000256" key="1">
    <source>
        <dbReference type="ARBA" id="ARBA00009711"/>
    </source>
</evidence>
<dbReference type="InterPro" id="IPR013083">
    <property type="entry name" value="Znf_RING/FYVE/PHD"/>
</dbReference>
<comment type="catalytic activity">
    <reaction evidence="6">
        <text>N(6),N(6),N(6)-trimethyl-L-lysyl(9)-[histone H3] + 2 2-oxoglutarate + 2 O2 = N(6)-methyl-L-lysyl(9)-[histone H3] + 2 formaldehyde + 2 succinate + 2 CO2</text>
        <dbReference type="Rhea" id="RHEA:60200"/>
        <dbReference type="Rhea" id="RHEA-COMP:15538"/>
        <dbReference type="Rhea" id="RHEA-COMP:15542"/>
        <dbReference type="ChEBI" id="CHEBI:15379"/>
        <dbReference type="ChEBI" id="CHEBI:16526"/>
        <dbReference type="ChEBI" id="CHEBI:16810"/>
        <dbReference type="ChEBI" id="CHEBI:16842"/>
        <dbReference type="ChEBI" id="CHEBI:30031"/>
        <dbReference type="ChEBI" id="CHEBI:61929"/>
        <dbReference type="ChEBI" id="CHEBI:61961"/>
        <dbReference type="EC" id="1.14.11.66"/>
    </reaction>
</comment>
<feature type="domain" description="JmjC" evidence="9">
    <location>
        <begin position="283"/>
        <end position="445"/>
    </location>
</feature>
<feature type="region of interest" description="Disordered" evidence="7">
    <location>
        <begin position="136"/>
        <end position="160"/>
    </location>
</feature>
<evidence type="ECO:0000313" key="12">
    <source>
        <dbReference type="Proteomes" id="UP000654370"/>
    </source>
</evidence>
<dbReference type="SUPFAM" id="SSF51197">
    <property type="entry name" value="Clavaminate synthase-like"/>
    <property type="match status" value="1"/>
</dbReference>
<dbReference type="OrthoDB" id="9547406at2759"/>
<dbReference type="SMART" id="SM00249">
    <property type="entry name" value="PHD"/>
    <property type="match status" value="1"/>
</dbReference>
<feature type="compositionally biased region" description="Basic and acidic residues" evidence="7">
    <location>
        <begin position="137"/>
        <end position="151"/>
    </location>
</feature>
<sequence>MKNLGHIEPSEYYDQENGGTIPIFRPTMAEFEDFLSYIQAIDAYGRHAGIVKIVPPKEWSSAMPDVNNLLETVRVRNPIVQHIIGSQGIYTQTNVEKRRPYTVQQWYNLCQSDEHRPPTVKVDRPQSLPAIKKRRIHAPEQDNAAENHQKETSGPPSASIRFISMQTRSKSKYGSYGATSKFPRNTISLPQDTHLRSPPPSPPRKPAVMLVHDKPVKTKKELKAEELELAHSDKHDPLSFNYHCEDDEKYTVEYCKELERTYWRNLTFTQPMYGADMQGTLFDDSTKTWNVNHLDNILNRIGVELPGVNTAYLYFGQWKATFAWHVEDMDLYSINYLHFGAPKQWYAIQSDYRKRFETVMQNIFSPAYKTCSEFLRHKTFITSPTVLANNSIPVSRLVQHEGEFVVTFPYGYHSGYNLGFNCAESTNFALDSWVDIGRTAKACTCIKDSVKIDVSIFEPHVIQGPTTPPEEEIEPPAKKRKAKRSPVHGVNGVRSNPSKCLLCPLLGADLPTEDGRRVHRLCADFVPETRVVSGPKGDVVLGIDDVPNARWKLKCVLCGKADGACIQCRKGRCCRAFHTTCAQNAGISLHVESLEDGNFLKEGYCPMHDPKREMEKLAKRAQYVQDMVAKLTPNTHIWARWKGGPYFAGTIQSCASNKQNCRVSFADGYSLAVPWKDILLESPETSISTT</sequence>
<dbReference type="PANTHER" id="PTHR10694">
    <property type="entry name" value="LYSINE-SPECIFIC DEMETHYLASE"/>
    <property type="match status" value="1"/>
</dbReference>
<dbReference type="AlphaFoldDB" id="A0A8H7PTC3"/>
<feature type="region of interest" description="Disordered" evidence="7">
    <location>
        <begin position="464"/>
        <end position="491"/>
    </location>
</feature>
<dbReference type="SMART" id="SM00558">
    <property type="entry name" value="JmjC"/>
    <property type="match status" value="1"/>
</dbReference>
<dbReference type="InterPro" id="IPR003347">
    <property type="entry name" value="JmjC_dom"/>
</dbReference>
<dbReference type="PROSITE" id="PS51184">
    <property type="entry name" value="JMJC"/>
    <property type="match status" value="1"/>
</dbReference>
<protein>
    <recommendedName>
        <fullName evidence="2">[histone H3]-trimethyl-L-lysine(9) demethylase</fullName>
        <ecNumber evidence="2">1.14.11.66</ecNumber>
    </recommendedName>
</protein>
<evidence type="ECO:0000256" key="6">
    <source>
        <dbReference type="ARBA" id="ARBA00049349"/>
    </source>
</evidence>
<keyword evidence="4" id="KW-0863">Zinc-finger</keyword>
<dbReference type="GO" id="GO:0005634">
    <property type="term" value="C:nucleus"/>
    <property type="evidence" value="ECO:0007669"/>
    <property type="project" value="TreeGrafter"/>
</dbReference>
<dbReference type="InterPro" id="IPR001965">
    <property type="entry name" value="Znf_PHD"/>
</dbReference>
<name>A0A8H7PTC3_MORIS</name>
<feature type="domain" description="PHD-type" evidence="10">
    <location>
        <begin position="497"/>
        <end position="609"/>
    </location>
</feature>
<dbReference type="Proteomes" id="UP000654370">
    <property type="component" value="Unassembled WGS sequence"/>
</dbReference>
<feature type="compositionally biased region" description="Polar residues" evidence="7">
    <location>
        <begin position="182"/>
        <end position="191"/>
    </location>
</feature>
<keyword evidence="5" id="KW-0862">Zinc</keyword>
<dbReference type="EMBL" id="JAEPQZ010000006">
    <property type="protein sequence ID" value="KAG2179927.1"/>
    <property type="molecule type" value="Genomic_DNA"/>
</dbReference>
<dbReference type="SUPFAM" id="SSF63748">
    <property type="entry name" value="Tudor/PWWP/MBT"/>
    <property type="match status" value="1"/>
</dbReference>
<dbReference type="GO" id="GO:0008270">
    <property type="term" value="F:zinc ion binding"/>
    <property type="evidence" value="ECO:0007669"/>
    <property type="project" value="UniProtKB-KW"/>
</dbReference>
<gene>
    <name evidence="11" type="ORF">INT43_003714</name>
</gene>
<comment type="caution">
    <text evidence="11">The sequence shown here is derived from an EMBL/GenBank/DDBJ whole genome shotgun (WGS) entry which is preliminary data.</text>
</comment>
<evidence type="ECO:0000259" key="9">
    <source>
        <dbReference type="PROSITE" id="PS51184"/>
    </source>
</evidence>
<evidence type="ECO:0000256" key="4">
    <source>
        <dbReference type="ARBA" id="ARBA00022771"/>
    </source>
</evidence>
<evidence type="ECO:0000313" key="11">
    <source>
        <dbReference type="EMBL" id="KAG2179927.1"/>
    </source>
</evidence>
<dbReference type="GO" id="GO:0140684">
    <property type="term" value="F:histone H3K9me2/H3K9me3 demethylase activity"/>
    <property type="evidence" value="ECO:0007669"/>
    <property type="project" value="UniProtKB-EC"/>
</dbReference>
<evidence type="ECO:0000256" key="5">
    <source>
        <dbReference type="ARBA" id="ARBA00022833"/>
    </source>
</evidence>
<dbReference type="PROSITE" id="PS51183">
    <property type="entry name" value="JMJN"/>
    <property type="match status" value="1"/>
</dbReference>
<evidence type="ECO:0000259" key="10">
    <source>
        <dbReference type="PROSITE" id="PS51805"/>
    </source>
</evidence>
<dbReference type="Gene3D" id="3.30.40.10">
    <property type="entry name" value="Zinc/RING finger domain, C3HC4 (zinc finger)"/>
    <property type="match status" value="1"/>
</dbReference>
<keyword evidence="12" id="KW-1185">Reference proteome</keyword>
<evidence type="ECO:0000256" key="7">
    <source>
        <dbReference type="SAM" id="MobiDB-lite"/>
    </source>
</evidence>
<dbReference type="GO" id="GO:0000785">
    <property type="term" value="C:chromatin"/>
    <property type="evidence" value="ECO:0007669"/>
    <property type="project" value="TreeGrafter"/>
</dbReference>